<dbReference type="EMBL" id="CP036434">
    <property type="protein sequence ID" value="QDV06665.1"/>
    <property type="molecule type" value="Genomic_DNA"/>
</dbReference>
<feature type="compositionally biased region" description="Low complexity" evidence="2">
    <location>
        <begin position="369"/>
        <end position="385"/>
    </location>
</feature>
<feature type="signal peptide" evidence="3">
    <location>
        <begin position="1"/>
        <end position="26"/>
    </location>
</feature>
<sequence precursor="true">MISFLLVLPLAGGATLLSASSFPAHASRQASGQASGQEAGQAKAGKPTERERELLARVRELEAELREVQINSLRRQEEWIEYTRVLQLFSRRIPEPPAFIVEALKPAPDPLEEHRAREEALLQVRADEILRSLRSLLMTEGVRNLDILEVGRPVSVEGRAGTGPVIGRLLDDRGRMVGMIKANRMRLEPSRSGRTITIVMEDGYESRQGVRQPFEGGTRRLFLGSVDPEPWIEAFPDLMDDADVAPVIDDGLWDLVSVRSRLARLLAASSEAGGAVWRLAGIGGIREGQLRDVQFAEIDSRTGQVSRRVFADSGRIRTMDGRGIEISLTDGTVRRGDRAAPFLEGRFRLMLPYADADAWRAAELPGLSPPRQAATQPAPASAAVPEDSAAIR</sequence>
<proteinExistence type="predicted"/>
<dbReference type="RefSeq" id="WP_419191235.1">
    <property type="nucleotide sequence ID" value="NZ_CP036434.1"/>
</dbReference>
<evidence type="ECO:0008006" key="6">
    <source>
        <dbReference type="Google" id="ProtNLM"/>
    </source>
</evidence>
<keyword evidence="1" id="KW-0175">Coiled coil</keyword>
<keyword evidence="3" id="KW-0732">Signal</keyword>
<name>A0A518ERJ3_9BACT</name>
<organism evidence="4 5">
    <name type="scientific">Saltatorellus ferox</name>
    <dbReference type="NCBI Taxonomy" id="2528018"/>
    <lineage>
        <taxon>Bacteria</taxon>
        <taxon>Pseudomonadati</taxon>
        <taxon>Planctomycetota</taxon>
        <taxon>Planctomycetia</taxon>
        <taxon>Planctomycetia incertae sedis</taxon>
        <taxon>Saltatorellus</taxon>
    </lineage>
</organism>
<evidence type="ECO:0000256" key="2">
    <source>
        <dbReference type="SAM" id="MobiDB-lite"/>
    </source>
</evidence>
<reference evidence="4 5" key="1">
    <citation type="submission" date="2019-02" db="EMBL/GenBank/DDBJ databases">
        <title>Deep-cultivation of Planctomycetes and their phenomic and genomic characterization uncovers novel biology.</title>
        <authorList>
            <person name="Wiegand S."/>
            <person name="Jogler M."/>
            <person name="Boedeker C."/>
            <person name="Pinto D."/>
            <person name="Vollmers J."/>
            <person name="Rivas-Marin E."/>
            <person name="Kohn T."/>
            <person name="Peeters S.H."/>
            <person name="Heuer A."/>
            <person name="Rast P."/>
            <person name="Oberbeckmann S."/>
            <person name="Bunk B."/>
            <person name="Jeske O."/>
            <person name="Meyerdierks A."/>
            <person name="Storesund J.E."/>
            <person name="Kallscheuer N."/>
            <person name="Luecker S."/>
            <person name="Lage O.M."/>
            <person name="Pohl T."/>
            <person name="Merkel B.J."/>
            <person name="Hornburger P."/>
            <person name="Mueller R.-W."/>
            <person name="Bruemmer F."/>
            <person name="Labrenz M."/>
            <person name="Spormann A.M."/>
            <person name="Op den Camp H."/>
            <person name="Overmann J."/>
            <person name="Amann R."/>
            <person name="Jetten M.S.M."/>
            <person name="Mascher T."/>
            <person name="Medema M.H."/>
            <person name="Devos D.P."/>
            <person name="Kaster A.-K."/>
            <person name="Ovreas L."/>
            <person name="Rohde M."/>
            <person name="Galperin M.Y."/>
            <person name="Jogler C."/>
        </authorList>
    </citation>
    <scope>NUCLEOTIDE SEQUENCE [LARGE SCALE GENOMIC DNA]</scope>
    <source>
        <strain evidence="4 5">Poly30</strain>
    </source>
</reference>
<evidence type="ECO:0000313" key="5">
    <source>
        <dbReference type="Proteomes" id="UP000320390"/>
    </source>
</evidence>
<evidence type="ECO:0000313" key="4">
    <source>
        <dbReference type="EMBL" id="QDV06665.1"/>
    </source>
</evidence>
<feature type="region of interest" description="Disordered" evidence="2">
    <location>
        <begin position="28"/>
        <end position="50"/>
    </location>
</feature>
<accession>A0A518ERJ3</accession>
<gene>
    <name evidence="4" type="ORF">Poly30_21800</name>
</gene>
<evidence type="ECO:0000256" key="1">
    <source>
        <dbReference type="SAM" id="Coils"/>
    </source>
</evidence>
<evidence type="ECO:0000256" key="3">
    <source>
        <dbReference type="SAM" id="SignalP"/>
    </source>
</evidence>
<feature type="region of interest" description="Disordered" evidence="2">
    <location>
        <begin position="367"/>
        <end position="392"/>
    </location>
</feature>
<dbReference type="AlphaFoldDB" id="A0A518ERJ3"/>
<protein>
    <recommendedName>
        <fullName evidence="6">SLA1 homology domain-containing protein</fullName>
    </recommendedName>
</protein>
<feature type="chain" id="PRO_5021879583" description="SLA1 homology domain-containing protein" evidence="3">
    <location>
        <begin position="27"/>
        <end position="392"/>
    </location>
</feature>
<keyword evidence="5" id="KW-1185">Reference proteome</keyword>
<dbReference type="Proteomes" id="UP000320390">
    <property type="component" value="Chromosome"/>
</dbReference>
<feature type="compositionally biased region" description="Polar residues" evidence="2">
    <location>
        <begin position="28"/>
        <end position="38"/>
    </location>
</feature>
<feature type="coiled-coil region" evidence="1">
    <location>
        <begin position="51"/>
        <end position="78"/>
    </location>
</feature>